<name>A0A2S8FCR5_9BACT</name>
<dbReference type="OrthoDB" id="9795612at2"/>
<gene>
    <name evidence="3" type="ORF">C5Y98_22050</name>
</gene>
<feature type="transmembrane region" description="Helical" evidence="2">
    <location>
        <begin position="12"/>
        <end position="37"/>
    </location>
</feature>
<keyword evidence="2" id="KW-0472">Membrane</keyword>
<feature type="region of interest" description="Disordered" evidence="1">
    <location>
        <begin position="193"/>
        <end position="255"/>
    </location>
</feature>
<feature type="compositionally biased region" description="Low complexity" evidence="1">
    <location>
        <begin position="202"/>
        <end position="218"/>
    </location>
</feature>
<dbReference type="AlphaFoldDB" id="A0A2S8FCR5"/>
<accession>A0A2S8FCR5</accession>
<protein>
    <submittedName>
        <fullName evidence="3">Uncharacterized protein</fullName>
    </submittedName>
</protein>
<dbReference type="RefSeq" id="WP_105357488.1">
    <property type="nucleotide sequence ID" value="NZ_PUIB01000022.1"/>
</dbReference>
<keyword evidence="2" id="KW-1133">Transmembrane helix</keyword>
<evidence type="ECO:0000313" key="4">
    <source>
        <dbReference type="Proteomes" id="UP000239388"/>
    </source>
</evidence>
<feature type="transmembrane region" description="Helical" evidence="2">
    <location>
        <begin position="58"/>
        <end position="79"/>
    </location>
</feature>
<proteinExistence type="predicted"/>
<feature type="compositionally biased region" description="Acidic residues" evidence="1">
    <location>
        <begin position="222"/>
        <end position="236"/>
    </location>
</feature>
<reference evidence="3 4" key="1">
    <citation type="submission" date="2018-02" db="EMBL/GenBank/DDBJ databases">
        <title>Comparative genomes isolates from brazilian mangrove.</title>
        <authorList>
            <person name="Araujo J.E."/>
            <person name="Taketani R.G."/>
            <person name="Silva M.C.P."/>
            <person name="Loureco M.V."/>
            <person name="Andreote F.D."/>
        </authorList>
    </citation>
    <scope>NUCLEOTIDE SEQUENCE [LARGE SCALE GENOMIC DNA]</scope>
    <source>
        <strain evidence="3 4">NAP PRIS-MGV</strain>
    </source>
</reference>
<evidence type="ECO:0000256" key="1">
    <source>
        <dbReference type="SAM" id="MobiDB-lite"/>
    </source>
</evidence>
<evidence type="ECO:0000256" key="2">
    <source>
        <dbReference type="SAM" id="Phobius"/>
    </source>
</evidence>
<dbReference type="EMBL" id="PUIB01000022">
    <property type="protein sequence ID" value="PQO29948.1"/>
    <property type="molecule type" value="Genomic_DNA"/>
</dbReference>
<dbReference type="Proteomes" id="UP000239388">
    <property type="component" value="Unassembled WGS sequence"/>
</dbReference>
<comment type="caution">
    <text evidence="3">The sequence shown here is derived from an EMBL/GenBank/DDBJ whole genome shotgun (WGS) entry which is preliminary data.</text>
</comment>
<sequence>MEAFGELLSAFFQLIAFAIELAINAVILVFKILFFGTREVLMGPNRERAERKSLPRPISLAVLVGVIFVAIIGGGLLSWRHLAQRHRVATTEQLVDRLAEKYYQETTKPDAQFQNGPLAEVDAWGRPVRLDAEKSLLGWWIVVSSDGPDGRPATSDDVKSIRENWNNLEQVGGELAQRGTNKVKEKIKSLFTSDKPDEALPADEQPAEQDQQADVVVALETVEADEPQPAEAEAPEADEKQGWKLPFKLGFGKSD</sequence>
<organism evidence="3 4">
    <name type="scientific">Blastopirellula marina</name>
    <dbReference type="NCBI Taxonomy" id="124"/>
    <lineage>
        <taxon>Bacteria</taxon>
        <taxon>Pseudomonadati</taxon>
        <taxon>Planctomycetota</taxon>
        <taxon>Planctomycetia</taxon>
        <taxon>Pirellulales</taxon>
        <taxon>Pirellulaceae</taxon>
        <taxon>Blastopirellula</taxon>
    </lineage>
</organism>
<keyword evidence="2" id="KW-0812">Transmembrane</keyword>
<evidence type="ECO:0000313" key="3">
    <source>
        <dbReference type="EMBL" id="PQO29948.1"/>
    </source>
</evidence>